<dbReference type="EMBL" id="BGPR01000120">
    <property type="protein sequence ID" value="GBL96433.1"/>
    <property type="molecule type" value="Genomic_DNA"/>
</dbReference>
<name>A0A4Y2BWY3_ARAVE</name>
<organism evidence="1 2">
    <name type="scientific">Araneus ventricosus</name>
    <name type="common">Orbweaver spider</name>
    <name type="synonym">Epeira ventricosa</name>
    <dbReference type="NCBI Taxonomy" id="182803"/>
    <lineage>
        <taxon>Eukaryota</taxon>
        <taxon>Metazoa</taxon>
        <taxon>Ecdysozoa</taxon>
        <taxon>Arthropoda</taxon>
        <taxon>Chelicerata</taxon>
        <taxon>Arachnida</taxon>
        <taxon>Araneae</taxon>
        <taxon>Araneomorphae</taxon>
        <taxon>Entelegynae</taxon>
        <taxon>Araneoidea</taxon>
        <taxon>Araneidae</taxon>
        <taxon>Araneus</taxon>
    </lineage>
</organism>
<accession>A0A4Y2BWY3</accession>
<protein>
    <recommendedName>
        <fullName evidence="3">Integrase zinc-binding domain-containing protein</fullName>
    </recommendedName>
</protein>
<dbReference type="Proteomes" id="UP000499080">
    <property type="component" value="Unassembled WGS sequence"/>
</dbReference>
<sequence>MIKLRPFFLKSEFEEARNVIVKYIQEEAFAEEMQRLKIIKPIKQHSKLLELCPYLDENEILRVGGRLRNVKLHENTKYTVILPKDHVVTDLIIRHYHHKHLHTDNQLAHSAIRQLYWILCARVAIKRITWKCVRCARLCSALSQKLMGDLPPSHANPSRACSKVGVDLSGPFQVEPRKIRGIGEYACHEGICLRICVYLEMLGDLSSDCITAALKCFAARRGKPD</sequence>
<evidence type="ECO:0008006" key="3">
    <source>
        <dbReference type="Google" id="ProtNLM"/>
    </source>
</evidence>
<reference evidence="1 2" key="1">
    <citation type="journal article" date="2019" name="Sci. Rep.">
        <title>Orb-weaving spider Araneus ventricosus genome elucidates the spidroin gene catalogue.</title>
        <authorList>
            <person name="Kono N."/>
            <person name="Nakamura H."/>
            <person name="Ohtoshi R."/>
            <person name="Moran D.A.P."/>
            <person name="Shinohara A."/>
            <person name="Yoshida Y."/>
            <person name="Fujiwara M."/>
            <person name="Mori M."/>
            <person name="Tomita M."/>
            <person name="Arakawa K."/>
        </authorList>
    </citation>
    <scope>NUCLEOTIDE SEQUENCE [LARGE SCALE GENOMIC DNA]</scope>
</reference>
<gene>
    <name evidence="1" type="ORF">AVEN_43743_1</name>
</gene>
<dbReference type="PANTHER" id="PTHR47331:SF5">
    <property type="entry name" value="RIBONUCLEASE H"/>
    <property type="match status" value="1"/>
</dbReference>
<dbReference type="AlphaFoldDB" id="A0A4Y2BWY3"/>
<comment type="caution">
    <text evidence="1">The sequence shown here is derived from an EMBL/GenBank/DDBJ whole genome shotgun (WGS) entry which is preliminary data.</text>
</comment>
<dbReference type="OrthoDB" id="6434642at2759"/>
<keyword evidence="2" id="KW-1185">Reference proteome</keyword>
<evidence type="ECO:0000313" key="2">
    <source>
        <dbReference type="Proteomes" id="UP000499080"/>
    </source>
</evidence>
<evidence type="ECO:0000313" key="1">
    <source>
        <dbReference type="EMBL" id="GBL96433.1"/>
    </source>
</evidence>
<dbReference type="PANTHER" id="PTHR47331">
    <property type="entry name" value="PHD-TYPE DOMAIN-CONTAINING PROTEIN"/>
    <property type="match status" value="1"/>
</dbReference>
<proteinExistence type="predicted"/>